<evidence type="ECO:0000256" key="1">
    <source>
        <dbReference type="ARBA" id="ARBA00004651"/>
    </source>
</evidence>
<dbReference type="RefSeq" id="WP_135832711.1">
    <property type="nucleotide sequence ID" value="NZ_BMCK01000005.1"/>
</dbReference>
<dbReference type="OrthoDB" id="7177610at2"/>
<evidence type="ECO:0000256" key="4">
    <source>
        <dbReference type="ARBA" id="ARBA00022989"/>
    </source>
</evidence>
<evidence type="ECO:0000256" key="6">
    <source>
        <dbReference type="SAM" id="Phobius"/>
    </source>
</evidence>
<accession>A0A4V1CWL3</accession>
<evidence type="ECO:0000313" key="12">
    <source>
        <dbReference type="Proteomes" id="UP000630594"/>
    </source>
</evidence>
<feature type="transmembrane region" description="Helical" evidence="6">
    <location>
        <begin position="475"/>
        <end position="493"/>
    </location>
</feature>
<reference evidence="10" key="4">
    <citation type="submission" date="2019-03" db="EMBL/GenBank/DDBJ databases">
        <authorList>
            <person name="Huang Y."/>
        </authorList>
    </citation>
    <scope>NUCLEOTIDE SEQUENCE</scope>
    <source>
        <strain evidence="10">JCM 16608</strain>
    </source>
</reference>
<reference evidence="10 11" key="1">
    <citation type="journal article" date="2008" name="Int. J. Syst. Evol. Microbiol.">
        <title>Nocardioides daphniae sp. nov., isolated from Daphnia cucullata (Crustacea: Cladocera).</title>
        <authorList>
            <person name="Toth E.M."/>
            <person name="Keki Z."/>
            <person name="Homonnay Z.G."/>
            <person name="Borsodi A.K."/>
            <person name="Marialigeti K."/>
            <person name="Schumann P."/>
        </authorList>
    </citation>
    <scope>NUCLEOTIDE SEQUENCE [LARGE SCALE GENOMIC DNA]</scope>
    <source>
        <strain evidence="10 11">JCM 16608</strain>
    </source>
</reference>
<comment type="subcellular location">
    <subcellularLocation>
        <location evidence="1">Cell membrane</location>
        <topology evidence="1">Multi-pass membrane protein</topology>
    </subcellularLocation>
</comment>
<reference evidence="9" key="2">
    <citation type="journal article" date="2014" name="Int. J. Syst. Evol. Microbiol.">
        <title>Complete genome of a new Firmicutes species belonging to the dominant human colonic microbiota ('Ruminococcus bicirculans') reveals two chromosomes and a selective capacity to utilize plant glucans.</title>
        <authorList>
            <consortium name="NISC Comparative Sequencing Program"/>
            <person name="Wegmann U."/>
            <person name="Louis P."/>
            <person name="Goesmann A."/>
            <person name="Henrissat B."/>
            <person name="Duncan S.H."/>
            <person name="Flint H.J."/>
        </authorList>
    </citation>
    <scope>NUCLEOTIDE SEQUENCE</scope>
    <source>
        <strain evidence="9">CCM 7403</strain>
    </source>
</reference>
<keyword evidence="3 6" id="KW-0812">Transmembrane</keyword>
<feature type="transmembrane region" description="Helical" evidence="6">
    <location>
        <begin position="443"/>
        <end position="463"/>
    </location>
</feature>
<feature type="transmembrane region" description="Helical" evidence="6">
    <location>
        <begin position="281"/>
        <end position="298"/>
    </location>
</feature>
<reference evidence="9" key="5">
    <citation type="submission" date="2024-05" db="EMBL/GenBank/DDBJ databases">
        <authorList>
            <person name="Sun Q."/>
            <person name="Sedlacek I."/>
        </authorList>
    </citation>
    <scope>NUCLEOTIDE SEQUENCE</scope>
    <source>
        <strain evidence="9">CCM 7403</strain>
    </source>
</reference>
<dbReference type="Proteomes" id="UP000297025">
    <property type="component" value="Chromosome"/>
</dbReference>
<dbReference type="SUPFAM" id="SSF56281">
    <property type="entry name" value="Metallo-hydrolase/oxidoreductase"/>
    <property type="match status" value="1"/>
</dbReference>
<evidence type="ECO:0000313" key="9">
    <source>
        <dbReference type="EMBL" id="GGD29636.1"/>
    </source>
</evidence>
<evidence type="ECO:0000256" key="5">
    <source>
        <dbReference type="ARBA" id="ARBA00023136"/>
    </source>
</evidence>
<feature type="transmembrane region" description="Helical" evidence="6">
    <location>
        <begin position="407"/>
        <end position="436"/>
    </location>
</feature>
<reference evidence="12" key="3">
    <citation type="journal article" date="2019" name="Int. J. Syst. Evol. Microbiol.">
        <title>The Global Catalogue of Microorganisms (GCM) 10K type strain sequencing project: providing services to taxonomists for standard genome sequencing and annotation.</title>
        <authorList>
            <consortium name="The Broad Institute Genomics Platform"/>
            <consortium name="The Broad Institute Genome Sequencing Center for Infectious Disease"/>
            <person name="Wu L."/>
            <person name="Ma J."/>
        </authorList>
    </citation>
    <scope>NUCLEOTIDE SEQUENCE [LARGE SCALE GENOMIC DNA]</scope>
    <source>
        <strain evidence="12">CCM 7403</strain>
    </source>
</reference>
<feature type="domain" description="Metallo-beta-lactamase" evidence="7">
    <location>
        <begin position="534"/>
        <end position="721"/>
    </location>
</feature>
<evidence type="ECO:0000259" key="7">
    <source>
        <dbReference type="Pfam" id="PF00753"/>
    </source>
</evidence>
<dbReference type="InterPro" id="IPR052159">
    <property type="entry name" value="Competence_DNA_uptake"/>
</dbReference>
<evidence type="ECO:0000256" key="2">
    <source>
        <dbReference type="ARBA" id="ARBA00022475"/>
    </source>
</evidence>
<dbReference type="InterPro" id="IPR001279">
    <property type="entry name" value="Metallo-B-lactamas"/>
</dbReference>
<keyword evidence="5 6" id="KW-0472">Membrane</keyword>
<protein>
    <submittedName>
        <fullName evidence="10">ComEC/Rec2 family competence protein</fullName>
    </submittedName>
    <submittedName>
        <fullName evidence="9">Membrane protein</fullName>
    </submittedName>
</protein>
<feature type="transmembrane region" description="Helical" evidence="6">
    <location>
        <begin position="252"/>
        <end position="274"/>
    </location>
</feature>
<sequence>MALPAPADLRLPWLAAVAWGAALWGALRPPGGGLLLVGAASVVVALVALTVAARRRASDLSLTSPAVTATATLLVLVAMVTSASLRTGGAGSGAVAEVAARSSPATVVGSVVSDPRPVASSGFASAGERTVVVRVLVHRITAARGEWDVRSTVVVLGEGAWEDVRLGATVRFRGVLATADGDAAALVRPRGEPTVVGEPDVWWRAAEVVRAGVRDAVAPRPRDQRALVPSLVVGDDSELDPELADDFRTTGLTHLLAVSGTNLTLVLGFVVLLGRWCGVRGRGRLLLGALTIVAFVLVARSEPSVVRAAAMGAVALLALAHDGRRRGIRTLAVAVLALLAWEPRMAVAAGFALSVLATAGILLVAPVWRDALARWVPRWAAEAIAVPAAAQLACTPVVAALSGEVSLVAVVANLLVAPAVAPATVLGLAGGLLAIAVVPVGQLVAMPAAWSVGWIVVVARWGAGLPVPSIGWGTGGWPLVLLTALCVVAALTAHRLLRRARWSLAAAGLGLLAVLVPVPTPGWPPHGWVVAACDVGQGDAVVLNAGPGAGVVVDAGPDARLVDRCLDRLGIEHVPLLVLTHFHADHVDGLDGVLDGRTVGEVEVSPVSDPAESAAAVTATLAERGLSPVVSAYGVPRQVGDVVVNRVWPEPSATPQALAAAGPNDASVVLVATVRGVDVLLTGDVEPEAQRGLGRTLGALEVDVLKVPHHGSRHQSVEWLTATGASVALVSAGRDNTYGHPAPALLDVLRGAGMTVLRTDRDGDSLVVVRDGGLATTALPAVGTPSP</sequence>
<feature type="domain" description="ComEC/Rec2-related protein" evidence="8">
    <location>
        <begin position="231"/>
        <end position="492"/>
    </location>
</feature>
<feature type="transmembrane region" description="Helical" evidence="6">
    <location>
        <begin position="500"/>
        <end position="518"/>
    </location>
</feature>
<name>A0A4V1CWL3_9ACTN</name>
<dbReference type="GO" id="GO:0005886">
    <property type="term" value="C:plasma membrane"/>
    <property type="evidence" value="ECO:0007669"/>
    <property type="project" value="UniProtKB-SubCell"/>
</dbReference>
<feature type="transmembrane region" description="Helical" evidence="6">
    <location>
        <begin position="380"/>
        <end position="401"/>
    </location>
</feature>
<dbReference type="InterPro" id="IPR004477">
    <property type="entry name" value="ComEC_N"/>
</dbReference>
<keyword evidence="12" id="KW-1185">Reference proteome</keyword>
<dbReference type="InterPro" id="IPR035681">
    <property type="entry name" value="ComA-like_MBL"/>
</dbReference>
<dbReference type="PANTHER" id="PTHR30619:SF1">
    <property type="entry name" value="RECOMBINATION PROTEIN 2"/>
    <property type="match status" value="1"/>
</dbReference>
<gene>
    <name evidence="10" type="ORF">E2C04_11680</name>
    <name evidence="9" type="ORF">GCM10007231_31390</name>
</gene>
<dbReference type="Pfam" id="PF03772">
    <property type="entry name" value="Competence"/>
    <property type="match status" value="1"/>
</dbReference>
<dbReference type="InterPro" id="IPR036866">
    <property type="entry name" value="RibonucZ/Hydroxyglut_hydro"/>
</dbReference>
<dbReference type="Proteomes" id="UP000630594">
    <property type="component" value="Unassembled WGS sequence"/>
</dbReference>
<dbReference type="Pfam" id="PF00753">
    <property type="entry name" value="Lactamase_B"/>
    <property type="match status" value="1"/>
</dbReference>
<dbReference type="EMBL" id="BMCK01000005">
    <property type="protein sequence ID" value="GGD29636.1"/>
    <property type="molecule type" value="Genomic_DNA"/>
</dbReference>
<dbReference type="CDD" id="cd07731">
    <property type="entry name" value="ComA-like_MBL-fold"/>
    <property type="match status" value="1"/>
</dbReference>
<dbReference type="Gene3D" id="3.60.15.10">
    <property type="entry name" value="Ribonuclease Z/Hydroxyacylglutathione hydrolase-like"/>
    <property type="match status" value="1"/>
</dbReference>
<evidence type="ECO:0000313" key="10">
    <source>
        <dbReference type="EMBL" id="QCC77667.1"/>
    </source>
</evidence>
<dbReference type="KEGG" id="ndp:E2C04_11680"/>
<dbReference type="PANTHER" id="PTHR30619">
    <property type="entry name" value="DNA INTERNALIZATION/COMPETENCE PROTEIN COMEC/REC2"/>
    <property type="match status" value="1"/>
</dbReference>
<evidence type="ECO:0000256" key="3">
    <source>
        <dbReference type="ARBA" id="ARBA00022692"/>
    </source>
</evidence>
<keyword evidence="4 6" id="KW-1133">Transmembrane helix</keyword>
<feature type="transmembrane region" description="Helical" evidence="6">
    <location>
        <begin position="349"/>
        <end position="368"/>
    </location>
</feature>
<dbReference type="AlphaFoldDB" id="A0A4V1CWL3"/>
<feature type="transmembrane region" description="Helical" evidence="6">
    <location>
        <begin position="33"/>
        <end position="53"/>
    </location>
</feature>
<dbReference type="NCBIfam" id="TIGR00360">
    <property type="entry name" value="ComEC_N-term"/>
    <property type="match status" value="1"/>
</dbReference>
<proteinExistence type="predicted"/>
<dbReference type="EMBL" id="CP038462">
    <property type="protein sequence ID" value="QCC77667.1"/>
    <property type="molecule type" value="Genomic_DNA"/>
</dbReference>
<evidence type="ECO:0000313" key="11">
    <source>
        <dbReference type="Proteomes" id="UP000297025"/>
    </source>
</evidence>
<feature type="transmembrane region" description="Helical" evidence="6">
    <location>
        <begin position="65"/>
        <end position="85"/>
    </location>
</feature>
<evidence type="ECO:0000259" key="8">
    <source>
        <dbReference type="Pfam" id="PF03772"/>
    </source>
</evidence>
<organism evidence="10 11">
    <name type="scientific">Nocardioides daphniae</name>
    <dbReference type="NCBI Taxonomy" id="402297"/>
    <lineage>
        <taxon>Bacteria</taxon>
        <taxon>Bacillati</taxon>
        <taxon>Actinomycetota</taxon>
        <taxon>Actinomycetes</taxon>
        <taxon>Propionibacteriales</taxon>
        <taxon>Nocardioidaceae</taxon>
        <taxon>Nocardioides</taxon>
    </lineage>
</organism>
<keyword evidence="2" id="KW-1003">Cell membrane</keyword>